<protein>
    <submittedName>
        <fullName evidence="1">Uncharacterized protein</fullName>
    </submittedName>
</protein>
<name>A0A2P2J2E8_RHIMU</name>
<evidence type="ECO:0000313" key="1">
    <source>
        <dbReference type="EMBL" id="MBW87645.1"/>
    </source>
</evidence>
<organism evidence="1">
    <name type="scientific">Rhizophora mucronata</name>
    <name type="common">Asiatic mangrove</name>
    <dbReference type="NCBI Taxonomy" id="61149"/>
    <lineage>
        <taxon>Eukaryota</taxon>
        <taxon>Viridiplantae</taxon>
        <taxon>Streptophyta</taxon>
        <taxon>Embryophyta</taxon>
        <taxon>Tracheophyta</taxon>
        <taxon>Spermatophyta</taxon>
        <taxon>Magnoliopsida</taxon>
        <taxon>eudicotyledons</taxon>
        <taxon>Gunneridae</taxon>
        <taxon>Pentapetalae</taxon>
        <taxon>rosids</taxon>
        <taxon>fabids</taxon>
        <taxon>Malpighiales</taxon>
        <taxon>Rhizophoraceae</taxon>
        <taxon>Rhizophora</taxon>
    </lineage>
</organism>
<proteinExistence type="predicted"/>
<dbReference type="EMBL" id="GGEC01007162">
    <property type="protein sequence ID" value="MBW87645.1"/>
    <property type="molecule type" value="Transcribed_RNA"/>
</dbReference>
<dbReference type="AlphaFoldDB" id="A0A2P2J2E8"/>
<reference evidence="1" key="1">
    <citation type="submission" date="2018-02" db="EMBL/GenBank/DDBJ databases">
        <title>Rhizophora mucronata_Transcriptome.</title>
        <authorList>
            <person name="Meera S.P."/>
            <person name="Sreeshan A."/>
            <person name="Augustine A."/>
        </authorList>
    </citation>
    <scope>NUCLEOTIDE SEQUENCE</scope>
    <source>
        <tissue evidence="1">Leaf</tissue>
    </source>
</reference>
<accession>A0A2P2J2E8</accession>
<sequence>MPKVRLNPHQILLLQQLQPLPAEVLLQDLQKVLDQRRHLEEHPCGRRL</sequence>